<feature type="non-terminal residue" evidence="1">
    <location>
        <position position="1"/>
    </location>
</feature>
<sequence>DFLNQKPILQVIEEFGHKIIFYFKFHCKLNYIEIYWKAAKYYRQNFFEV</sequence>
<reference evidence="1" key="1">
    <citation type="submission" date="2013-07" db="EMBL/GenBank/DDBJ databases">
        <title>The genome of an arbuscular mycorrhizal fungus provides insights into the evolution of the oldest plant symbiosis.</title>
        <authorList>
            <consortium name="DOE Joint Genome Institute"/>
            <person name="Tisserant E."/>
            <person name="Malbreil M."/>
            <person name="Kuo A."/>
            <person name="Kohler A."/>
            <person name="Symeonidi A."/>
            <person name="Balestrini R."/>
            <person name="Charron P."/>
            <person name="Duensing N."/>
            <person name="Frei-dit-Frey N."/>
            <person name="Gianinazzi-Pearson V."/>
            <person name="Gilbert B."/>
            <person name="Handa Y."/>
            <person name="Hijri M."/>
            <person name="Kaul R."/>
            <person name="Kawaguchi M."/>
            <person name="Krajinski F."/>
            <person name="Lammers P."/>
            <person name="Lapierre D."/>
            <person name="Masclaux F.G."/>
            <person name="Murat C."/>
            <person name="Morin E."/>
            <person name="Ndikumana S."/>
            <person name="Pagni M."/>
            <person name="Petitpierre D."/>
            <person name="Requena N."/>
            <person name="Rosikiewicz P."/>
            <person name="Riley R."/>
            <person name="Saito K."/>
            <person name="San Clemente H."/>
            <person name="Shapiro H."/>
            <person name="van Tuinen D."/>
            <person name="Becard G."/>
            <person name="Bonfante P."/>
            <person name="Paszkowski U."/>
            <person name="Shachar-Hill Y."/>
            <person name="Young J.P."/>
            <person name="Sanders I.R."/>
            <person name="Henrissat B."/>
            <person name="Rensing S.A."/>
            <person name="Grigoriev I.V."/>
            <person name="Corradi N."/>
            <person name="Roux C."/>
            <person name="Martin F."/>
        </authorList>
    </citation>
    <scope>NUCLEOTIDE SEQUENCE</scope>
    <source>
        <strain evidence="1">DAOM 197198</strain>
    </source>
</reference>
<accession>U9SQG5</accession>
<name>U9SQG5_RHIID</name>
<dbReference type="EMBL" id="KI298952">
    <property type="protein sequence ID" value="ERZ98203.1"/>
    <property type="molecule type" value="Genomic_DNA"/>
</dbReference>
<proteinExistence type="predicted"/>
<dbReference type="AlphaFoldDB" id="U9SQG5"/>
<evidence type="ECO:0000313" key="1">
    <source>
        <dbReference type="EMBL" id="ERZ98203.1"/>
    </source>
</evidence>
<organism evidence="1">
    <name type="scientific">Rhizophagus irregularis (strain DAOM 181602 / DAOM 197198 / MUCL 43194)</name>
    <name type="common">Arbuscular mycorrhizal fungus</name>
    <name type="synonym">Glomus intraradices</name>
    <dbReference type="NCBI Taxonomy" id="747089"/>
    <lineage>
        <taxon>Eukaryota</taxon>
        <taxon>Fungi</taxon>
        <taxon>Fungi incertae sedis</taxon>
        <taxon>Mucoromycota</taxon>
        <taxon>Glomeromycotina</taxon>
        <taxon>Glomeromycetes</taxon>
        <taxon>Glomerales</taxon>
        <taxon>Glomeraceae</taxon>
        <taxon>Rhizophagus</taxon>
    </lineage>
</organism>
<dbReference type="HOGENOM" id="CLU_005726_9_2_1"/>
<gene>
    <name evidence="1" type="ORF">GLOINDRAFT_70692</name>
</gene>
<protein>
    <submittedName>
        <fullName evidence="1">Uncharacterized protein</fullName>
    </submittedName>
</protein>